<keyword evidence="1" id="KW-0812">Transmembrane</keyword>
<accession>A0A8H4EZF1</accession>
<keyword evidence="1" id="KW-1133">Transmembrane helix</keyword>
<evidence type="ECO:0000313" key="3">
    <source>
        <dbReference type="Proteomes" id="UP000469890"/>
    </source>
</evidence>
<organism evidence="2 3">
    <name type="scientific">Mucor circinelloides f. lusitanicus</name>
    <name type="common">Mucor racemosus var. lusitanicus</name>
    <dbReference type="NCBI Taxonomy" id="29924"/>
    <lineage>
        <taxon>Eukaryota</taxon>
        <taxon>Fungi</taxon>
        <taxon>Fungi incertae sedis</taxon>
        <taxon>Mucoromycota</taxon>
        <taxon>Mucoromycotina</taxon>
        <taxon>Mucoromycetes</taxon>
        <taxon>Mucorales</taxon>
        <taxon>Mucorineae</taxon>
        <taxon>Mucoraceae</taxon>
        <taxon>Mucor</taxon>
    </lineage>
</organism>
<protein>
    <submittedName>
        <fullName evidence="2">Uncharacterized protein</fullName>
    </submittedName>
</protein>
<sequence>MLLAIFFFYLPLYIIKVALPCTVRYIFSFGCVLAAPSAALTHILDQQHPYESTFECYYVLFRWLFVSPVLVLFFGSAFCRVLLEAWKLGHCLSVADTPGPCSIVNVAEPFSLASSIRLAASARAEAAVSSVGPAISRRPVAKASTFLDLRPPAFFVRPAVSAISVGTSSFLGIPSAGRHTYGYADNGLVIELVPTPPAASTSSGILMDAGPLVTNAVSSCRRVGGGARRRLALSCSLRVRGKGRVEKPGRRVAGMSLRRRLARAAKGADIVGMSAAISLWSSVVCAAAANSCQLLLAPSSIMKVNTGLFFGDRASAPTAATANCHGSFSAAGVPRLPANGRIKKPNVVGATARRMRRAGLLEALRLQDGHLAAAAAPHAPATSAATFLWSSFAATSATLAAVAVGSAHVSVPRLPSPTRVKKPVVDSATKRRLRRAGAKEALQLHQSRLVAAGAVARAVSAARQSEIATRPIKAISRRRAARPAAGARPLGPPPIAPSAMKTFASLSSGAAVRSSASSLPDVVVAAAASLARKPSVVGVASPPRASSSLPRRLPPVNSTGWNPAVYRASWQARNPAF</sequence>
<dbReference type="EMBL" id="JAAECE010000006">
    <property type="protein sequence ID" value="KAF1800266.1"/>
    <property type="molecule type" value="Genomic_DNA"/>
</dbReference>
<name>A0A8H4EZF1_MUCCL</name>
<evidence type="ECO:0000256" key="1">
    <source>
        <dbReference type="SAM" id="Phobius"/>
    </source>
</evidence>
<dbReference type="AlphaFoldDB" id="A0A8H4EZF1"/>
<evidence type="ECO:0000313" key="2">
    <source>
        <dbReference type="EMBL" id="KAF1800266.1"/>
    </source>
</evidence>
<keyword evidence="1" id="KW-0472">Membrane</keyword>
<feature type="transmembrane region" description="Helical" evidence="1">
    <location>
        <begin position="60"/>
        <end position="83"/>
    </location>
</feature>
<proteinExistence type="predicted"/>
<dbReference type="Proteomes" id="UP000469890">
    <property type="component" value="Unassembled WGS sequence"/>
</dbReference>
<comment type="caution">
    <text evidence="2">The sequence shown here is derived from an EMBL/GenBank/DDBJ whole genome shotgun (WGS) entry which is preliminary data.</text>
</comment>
<gene>
    <name evidence="2" type="ORF">FB192DRAFT_1449753</name>
</gene>
<reference evidence="2 3" key="1">
    <citation type="submission" date="2019-09" db="EMBL/GenBank/DDBJ databases">
        <authorList>
            <consortium name="DOE Joint Genome Institute"/>
            <person name="Mondo S.J."/>
            <person name="Navarro-Mendoza M.I."/>
            <person name="Perez-Arques C."/>
            <person name="Panchal S."/>
            <person name="Nicolas F.E."/>
            <person name="Ganguly P."/>
            <person name="Pangilinan J."/>
            <person name="Grigoriev I."/>
            <person name="Heitman J."/>
            <person name="Sanya K."/>
            <person name="Garre V."/>
        </authorList>
    </citation>
    <scope>NUCLEOTIDE SEQUENCE [LARGE SCALE GENOMIC DNA]</scope>
    <source>
        <strain evidence="2 3">MU402</strain>
    </source>
</reference>